<protein>
    <recommendedName>
        <fullName evidence="4">Phage protein</fullName>
    </recommendedName>
</protein>
<dbReference type="AlphaFoldDB" id="A0A484T6I6"/>
<name>A0A484T6I6_9ZZZZ</name>
<organism evidence="2">
    <name type="scientific">plant metagenome</name>
    <dbReference type="NCBI Taxonomy" id="1297885"/>
    <lineage>
        <taxon>unclassified sequences</taxon>
        <taxon>metagenomes</taxon>
        <taxon>organismal metagenomes</taxon>
    </lineage>
</organism>
<sequence>MSHQAPAVPDGYMRDPQGRLIPLANIRPVDLERDDLVKRLVEKGRAVSAGLAEFKALAFGDIAAFIELSAEQYGAKVGGQKGNASLTTFDGRFKVTRAINDNIVFDERLQAAKALIDQCLTSWTEGASPELRAIVDRAFEVDKAGTVNTGRVLALRRVDIKDARWQEAMRAIGESIQIVGSRSYVRLYERVGDTDQYRQIPLDIASA</sequence>
<proteinExistence type="predicted"/>
<dbReference type="InterPro" id="IPR021505">
    <property type="entry name" value="Phage_B3_Orf6"/>
</dbReference>
<dbReference type="EMBL" id="CAADIL010000016">
    <property type="protein sequence ID" value="VFR72217.1"/>
    <property type="molecule type" value="Genomic_DNA"/>
</dbReference>
<dbReference type="EMBL" id="CAADIC010000019">
    <property type="protein sequence ID" value="VFR34687.1"/>
    <property type="molecule type" value="Genomic_DNA"/>
</dbReference>
<evidence type="ECO:0000313" key="1">
    <source>
        <dbReference type="EMBL" id="VFR34687.1"/>
    </source>
</evidence>
<gene>
    <name evidence="1" type="ORF">ANDA3_3764</name>
    <name evidence="3" type="ORF">DAR2_3614</name>
    <name evidence="2" type="ORF">DAR3_4162</name>
</gene>
<evidence type="ECO:0000313" key="3">
    <source>
        <dbReference type="EMBL" id="VFR72217.1"/>
    </source>
</evidence>
<evidence type="ECO:0008006" key="4">
    <source>
        <dbReference type="Google" id="ProtNLM"/>
    </source>
</evidence>
<dbReference type="EMBL" id="CAADIJ010000011">
    <property type="protein sequence ID" value="VFR70296.1"/>
    <property type="molecule type" value="Genomic_DNA"/>
</dbReference>
<dbReference type="Pfam" id="PF11363">
    <property type="entry name" value="DUF3164"/>
    <property type="match status" value="1"/>
</dbReference>
<reference evidence="2" key="1">
    <citation type="submission" date="2019-03" db="EMBL/GenBank/DDBJ databases">
        <authorList>
            <person name="Danneels B."/>
        </authorList>
    </citation>
    <scope>NUCLEOTIDE SEQUENCE</scope>
</reference>
<accession>A0A484T6I6</accession>
<evidence type="ECO:0000313" key="2">
    <source>
        <dbReference type="EMBL" id="VFR70296.1"/>
    </source>
</evidence>